<dbReference type="EMBL" id="CP042905">
    <property type="protein sequence ID" value="QEE15299.1"/>
    <property type="molecule type" value="Genomic_DNA"/>
</dbReference>
<dbReference type="Pfam" id="PF01565">
    <property type="entry name" value="FAD_binding_4"/>
    <property type="match status" value="1"/>
</dbReference>
<dbReference type="AlphaFoldDB" id="A0A5B9D801"/>
<reference evidence="2 3" key="2">
    <citation type="journal article" date="2024" name="Int. J. Syst. Evol. Microbiol.">
        <title>Promethearchaeum syntrophicum gen. nov., sp. nov., an anaerobic, obligately syntrophic archaeon, the first isolate of the lineage 'Asgard' archaea, and proposal of the new archaeal phylum Promethearchaeota phyl. nov. and kingdom Promethearchaeati regn. nov.</title>
        <authorList>
            <person name="Imachi H."/>
            <person name="Nobu M.K."/>
            <person name="Kato S."/>
            <person name="Takaki Y."/>
            <person name="Miyazaki M."/>
            <person name="Miyata M."/>
            <person name="Ogawara M."/>
            <person name="Saito Y."/>
            <person name="Sakai S."/>
            <person name="Tahara Y.O."/>
            <person name="Takano Y."/>
            <person name="Tasumi E."/>
            <person name="Uematsu K."/>
            <person name="Yoshimura T."/>
            <person name="Itoh T."/>
            <person name="Ohkuma M."/>
            <person name="Takai K."/>
        </authorList>
    </citation>
    <scope>NUCLEOTIDE SEQUENCE [LARGE SCALE GENOMIC DNA]</scope>
    <source>
        <strain evidence="2 3">MK-D1</strain>
    </source>
</reference>
<keyword evidence="3" id="KW-1185">Reference proteome</keyword>
<proteinExistence type="predicted"/>
<accession>A0A5B9D801</accession>
<dbReference type="Gene3D" id="3.30.465.10">
    <property type="match status" value="1"/>
</dbReference>
<protein>
    <submittedName>
        <fullName evidence="2">FAD-binding oxidoreductase</fullName>
    </submittedName>
</protein>
<reference evidence="2 3" key="1">
    <citation type="journal article" date="2020" name="Nature">
        <title>Isolation of an archaeon at the prokaryote-eukaryote interface.</title>
        <authorList>
            <person name="Imachi H."/>
            <person name="Nobu M.K."/>
            <person name="Nakahara N."/>
            <person name="Morono Y."/>
            <person name="Ogawara M."/>
            <person name="Takaki Y."/>
            <person name="Takano Y."/>
            <person name="Uematsu K."/>
            <person name="Ikuta T."/>
            <person name="Ito M."/>
            <person name="Matsui Y."/>
            <person name="Miyazaki M."/>
            <person name="Murata K."/>
            <person name="Saito Y."/>
            <person name="Sakai S."/>
            <person name="Song C."/>
            <person name="Tasumi E."/>
            <person name="Yamanaka Y."/>
            <person name="Yamaguchi T."/>
            <person name="Kamagata Y."/>
            <person name="Tamaki H."/>
            <person name="Takai K."/>
        </authorList>
    </citation>
    <scope>NUCLEOTIDE SEQUENCE [LARGE SCALE GENOMIC DNA]</scope>
    <source>
        <strain evidence="2 3">MK-D1</strain>
    </source>
</reference>
<dbReference type="InterPro" id="IPR016166">
    <property type="entry name" value="FAD-bd_PCMH"/>
</dbReference>
<dbReference type="Proteomes" id="UP000321408">
    <property type="component" value="Chromosome"/>
</dbReference>
<dbReference type="InterPro" id="IPR036318">
    <property type="entry name" value="FAD-bd_PCMH-like_sf"/>
</dbReference>
<sequence>MNITQKLEKLDRFTKEVEKFISSSHVSTDPYEIEATSADLSLLPKYHYKFKEEFRASHVIRPGNTEELSKVMKKCREFSLPVTIRAAATSCFSSSSPTRGGAIIDMRRMNKVHEIDADKKIVRCDAGISWIKLIESLLDYGLAPKCYPTSYKASCLGGFVASAGKSGIGVLKYGGIRDALVSVTLVKPDGSIEEITKDSKGNLTLDNIVESLGIYGAIAEIEMTITTLKTSLGMIGYGFKSFNKAIDFYLTLKNNKVNKPFFLSLSNKKFEKLAHKTLPTRDFFVYAVFFDDPDLTEKALASSKEAALKTDGLSVDEWYLKEKWLDIADTELNLGRLCRNPVFQEYWIADERCQSFYEMYHSKTKKLMYKNAFYIMAGINGGNRIKIFGLSDIKNPREFFGIKANFHELSKFAYGQQDRLYTIGVVNTFYFIKFNPDGLEYTKALKTKLDPENLVNSYRFVQAKMKYWRIQLLFFIAKWLYWVA</sequence>
<evidence type="ECO:0000259" key="1">
    <source>
        <dbReference type="PROSITE" id="PS51387"/>
    </source>
</evidence>
<dbReference type="KEGG" id="psyt:DSAG12_01124"/>
<dbReference type="SUPFAM" id="SSF56176">
    <property type="entry name" value="FAD-binding/transporter-associated domain-like"/>
    <property type="match status" value="1"/>
</dbReference>
<organism evidence="2 3">
    <name type="scientific">Promethearchaeum syntrophicum</name>
    <dbReference type="NCBI Taxonomy" id="2594042"/>
    <lineage>
        <taxon>Archaea</taxon>
        <taxon>Promethearchaeati</taxon>
        <taxon>Promethearchaeota</taxon>
        <taxon>Promethearchaeia</taxon>
        <taxon>Promethearchaeales</taxon>
        <taxon>Promethearchaeaceae</taxon>
        <taxon>Promethearchaeum</taxon>
    </lineage>
</organism>
<dbReference type="GeneID" id="41329121"/>
<dbReference type="InterPro" id="IPR006094">
    <property type="entry name" value="Oxid_FAD_bind_N"/>
</dbReference>
<gene>
    <name evidence="2" type="ORF">DSAG12_01124</name>
</gene>
<feature type="domain" description="FAD-binding PCMH-type" evidence="1">
    <location>
        <begin position="52"/>
        <end position="228"/>
    </location>
</feature>
<dbReference type="InterPro" id="IPR016169">
    <property type="entry name" value="FAD-bd_PCMH_sub2"/>
</dbReference>
<dbReference type="PANTHER" id="PTHR11748">
    <property type="entry name" value="D-LACTATE DEHYDROGENASE"/>
    <property type="match status" value="1"/>
</dbReference>
<evidence type="ECO:0000313" key="2">
    <source>
        <dbReference type="EMBL" id="QEE15299.1"/>
    </source>
</evidence>
<dbReference type="GO" id="GO:0071949">
    <property type="term" value="F:FAD binding"/>
    <property type="evidence" value="ECO:0007669"/>
    <property type="project" value="InterPro"/>
</dbReference>
<dbReference type="RefSeq" id="WP_162306583.1">
    <property type="nucleotide sequence ID" value="NZ_CP042905.2"/>
</dbReference>
<evidence type="ECO:0000313" key="3">
    <source>
        <dbReference type="Proteomes" id="UP000321408"/>
    </source>
</evidence>
<dbReference type="PROSITE" id="PS51387">
    <property type="entry name" value="FAD_PCMH"/>
    <property type="match status" value="1"/>
</dbReference>
<name>A0A5B9D801_9ARCH</name>